<dbReference type="InterPro" id="IPR001623">
    <property type="entry name" value="DnaJ_domain"/>
</dbReference>
<dbReference type="CDD" id="cd06257">
    <property type="entry name" value="DnaJ"/>
    <property type="match status" value="1"/>
</dbReference>
<dbReference type="PANTHER" id="PTHR44303:SF2">
    <property type="entry name" value="DNAJ HOMOLOG SUBFAMILY C MEMBER 16"/>
    <property type="match status" value="1"/>
</dbReference>
<dbReference type="Proteomes" id="UP001347796">
    <property type="component" value="Unassembled WGS sequence"/>
</dbReference>
<dbReference type="EMBL" id="JAZGQO010000010">
    <property type="protein sequence ID" value="KAK6175697.1"/>
    <property type="molecule type" value="Genomic_DNA"/>
</dbReference>
<gene>
    <name evidence="3" type="ORF">SNE40_014098</name>
</gene>
<dbReference type="SUPFAM" id="SSF52833">
    <property type="entry name" value="Thioredoxin-like"/>
    <property type="match status" value="1"/>
</dbReference>
<name>A0AAN8JD89_PATCE</name>
<sequence>MRVYLVYAFIFTSIVDCKDLYDVLGVDKSASTQEIKTAYKKLAREWHPDKNDDPSAADKFTKINEAYETLGSKDKRAAYDNFGHTAGYQEPRGRPFHHPGFSPFDDFFAGGGGFKFNFGGGGESSLGKYTITLRKYESIIVPESHQKPCFIYVYSDFCFNCMRVEPLIEKILVELENIGMCVGTFHARDSASLTSHLRIHQVPTILAVVNGRPTYYNDHVSMQILRNFVRKLFPKNTLTEITDSNYEKFLMGWTDNRVRGIFFGQKEEPSARFLAPAYQYRERVAFGYIPTHSNKAIILMNKFNINRNRDSLLLFNEDISSPVATASMQQMSRKTIDELIDRNLYLQLPRLSSQPIFEKLCPEEPRRKNRQFCVVLITEKKAEYDNHRTLFRNFATASKFPPQRVKFTYMYKDTQDRFISTLTRGNKTRSNNILEVAIIWRMDTRKLNYEFLEAGWNIDENSIGLSRKSLENRLHELLSNEHFLPYKAVIPEVYNEHTLDLLTRIVYKIIDWSERLYWFLCGYDTMTWTSVLLTLFFIALMGFVMHKLTNIEAEQVKKKMAESKRNVQKRPPSSSADNQTIHIYELRYDTYSNLVKEADTGLTFIICANEEFKKTLLWKFAEIMQPYSRYSALTFGFLQLEYYISWYQSLLETSMDNKVKLNKIKINNCVGTVLAINGYRKYYYLYHPKKTRKFLRKENNVGQAMGLLDSDDESTEDERQIDIESHDQKVMCVREMLDGLTIWMDRVFDGSIRKVRLNEWPEMTY</sequence>
<comment type="caution">
    <text evidence="3">The sequence shown here is derived from an EMBL/GenBank/DDBJ whole genome shotgun (WGS) entry which is preliminary data.</text>
</comment>
<keyword evidence="1" id="KW-0472">Membrane</keyword>
<feature type="domain" description="J" evidence="2">
    <location>
        <begin position="19"/>
        <end position="83"/>
    </location>
</feature>
<dbReference type="InterPro" id="IPR052448">
    <property type="entry name" value="DnaJ_C16_autophagy_reg"/>
</dbReference>
<dbReference type="InterPro" id="IPR036869">
    <property type="entry name" value="J_dom_sf"/>
</dbReference>
<accession>A0AAN8JD89</accession>
<keyword evidence="1" id="KW-1133">Transmembrane helix</keyword>
<dbReference type="Pfam" id="PF00226">
    <property type="entry name" value="DnaJ"/>
    <property type="match status" value="1"/>
</dbReference>
<dbReference type="InterPro" id="IPR013766">
    <property type="entry name" value="Thioredoxin_domain"/>
</dbReference>
<dbReference type="Pfam" id="PF00085">
    <property type="entry name" value="Thioredoxin"/>
    <property type="match status" value="1"/>
</dbReference>
<dbReference type="InterPro" id="IPR036249">
    <property type="entry name" value="Thioredoxin-like_sf"/>
</dbReference>
<evidence type="ECO:0000313" key="4">
    <source>
        <dbReference type="Proteomes" id="UP001347796"/>
    </source>
</evidence>
<dbReference type="PROSITE" id="PS50076">
    <property type="entry name" value="DNAJ_2"/>
    <property type="match status" value="1"/>
</dbReference>
<dbReference type="PRINTS" id="PR00625">
    <property type="entry name" value="JDOMAIN"/>
</dbReference>
<dbReference type="SMART" id="SM00271">
    <property type="entry name" value="DnaJ"/>
    <property type="match status" value="1"/>
</dbReference>
<proteinExistence type="predicted"/>
<evidence type="ECO:0000313" key="3">
    <source>
        <dbReference type="EMBL" id="KAK6175697.1"/>
    </source>
</evidence>
<dbReference type="Gene3D" id="3.40.30.10">
    <property type="entry name" value="Glutaredoxin"/>
    <property type="match status" value="1"/>
</dbReference>
<organism evidence="3 4">
    <name type="scientific">Patella caerulea</name>
    <name type="common">Rayed Mediterranean limpet</name>
    <dbReference type="NCBI Taxonomy" id="87958"/>
    <lineage>
        <taxon>Eukaryota</taxon>
        <taxon>Metazoa</taxon>
        <taxon>Spiralia</taxon>
        <taxon>Lophotrochozoa</taxon>
        <taxon>Mollusca</taxon>
        <taxon>Gastropoda</taxon>
        <taxon>Patellogastropoda</taxon>
        <taxon>Patelloidea</taxon>
        <taxon>Patellidae</taxon>
        <taxon>Patella</taxon>
    </lineage>
</organism>
<dbReference type="Gene3D" id="1.10.287.110">
    <property type="entry name" value="DnaJ domain"/>
    <property type="match status" value="1"/>
</dbReference>
<feature type="transmembrane region" description="Helical" evidence="1">
    <location>
        <begin position="526"/>
        <end position="545"/>
    </location>
</feature>
<keyword evidence="4" id="KW-1185">Reference proteome</keyword>
<evidence type="ECO:0000259" key="2">
    <source>
        <dbReference type="PROSITE" id="PS50076"/>
    </source>
</evidence>
<dbReference type="SUPFAM" id="SSF46565">
    <property type="entry name" value="Chaperone J-domain"/>
    <property type="match status" value="1"/>
</dbReference>
<evidence type="ECO:0000256" key="1">
    <source>
        <dbReference type="SAM" id="Phobius"/>
    </source>
</evidence>
<protein>
    <recommendedName>
        <fullName evidence="2">J domain-containing protein</fullName>
    </recommendedName>
</protein>
<dbReference type="PANTHER" id="PTHR44303">
    <property type="entry name" value="DNAJ HOMOLOG SUBFAMILY C MEMBER 16"/>
    <property type="match status" value="1"/>
</dbReference>
<reference evidence="3 4" key="1">
    <citation type="submission" date="2024-01" db="EMBL/GenBank/DDBJ databases">
        <title>The genome of the rayed Mediterranean limpet Patella caerulea (Linnaeus, 1758).</title>
        <authorList>
            <person name="Anh-Thu Weber A."/>
            <person name="Halstead-Nussloch G."/>
        </authorList>
    </citation>
    <scope>NUCLEOTIDE SEQUENCE [LARGE SCALE GENOMIC DNA]</scope>
    <source>
        <strain evidence="3">AATW-2023a</strain>
        <tissue evidence="3">Whole specimen</tissue>
    </source>
</reference>
<keyword evidence="1" id="KW-0812">Transmembrane</keyword>
<dbReference type="AlphaFoldDB" id="A0AAN8JD89"/>